<feature type="chain" id="PRO_5043022909" evidence="5">
    <location>
        <begin position="18"/>
        <end position="173"/>
    </location>
</feature>
<comment type="caution">
    <text evidence="7">The sequence shown here is derived from an EMBL/GenBank/DDBJ whole genome shotgun (WGS) entry which is preliminary data.</text>
</comment>
<proteinExistence type="inferred from homology"/>
<evidence type="ECO:0000256" key="2">
    <source>
        <dbReference type="ARBA" id="ARBA00022487"/>
    </source>
</evidence>
<feature type="domain" description="Carboxylesterase type B" evidence="6">
    <location>
        <begin position="84"/>
        <end position="165"/>
    </location>
</feature>
<evidence type="ECO:0000256" key="5">
    <source>
        <dbReference type="SAM" id="SignalP"/>
    </source>
</evidence>
<dbReference type="InterPro" id="IPR029058">
    <property type="entry name" value="AB_hydrolase_fold"/>
</dbReference>
<evidence type="ECO:0000313" key="8">
    <source>
        <dbReference type="Proteomes" id="UP001381693"/>
    </source>
</evidence>
<dbReference type="PANTHER" id="PTHR43142">
    <property type="entry name" value="CARBOXYLIC ESTER HYDROLASE"/>
    <property type="match status" value="1"/>
</dbReference>
<dbReference type="SUPFAM" id="SSF53474">
    <property type="entry name" value="alpha/beta-Hydrolases"/>
    <property type="match status" value="1"/>
</dbReference>
<keyword evidence="3" id="KW-0378">Hydrolase</keyword>
<evidence type="ECO:0000256" key="1">
    <source>
        <dbReference type="ARBA" id="ARBA00005964"/>
    </source>
</evidence>
<organism evidence="7 8">
    <name type="scientific">Halocaridina rubra</name>
    <name type="common">Hawaiian red shrimp</name>
    <dbReference type="NCBI Taxonomy" id="373956"/>
    <lineage>
        <taxon>Eukaryota</taxon>
        <taxon>Metazoa</taxon>
        <taxon>Ecdysozoa</taxon>
        <taxon>Arthropoda</taxon>
        <taxon>Crustacea</taxon>
        <taxon>Multicrustacea</taxon>
        <taxon>Malacostraca</taxon>
        <taxon>Eumalacostraca</taxon>
        <taxon>Eucarida</taxon>
        <taxon>Decapoda</taxon>
        <taxon>Pleocyemata</taxon>
        <taxon>Caridea</taxon>
        <taxon>Atyoidea</taxon>
        <taxon>Atyidae</taxon>
        <taxon>Halocaridina</taxon>
    </lineage>
</organism>
<keyword evidence="4" id="KW-0325">Glycoprotein</keyword>
<dbReference type="Pfam" id="PF00135">
    <property type="entry name" value="COesterase"/>
    <property type="match status" value="1"/>
</dbReference>
<evidence type="ECO:0000313" key="7">
    <source>
        <dbReference type="EMBL" id="KAK7079162.1"/>
    </source>
</evidence>
<name>A0AAN9ACG4_HALRR</name>
<keyword evidence="2" id="KW-0719">Serine esterase</keyword>
<evidence type="ECO:0000256" key="4">
    <source>
        <dbReference type="ARBA" id="ARBA00023180"/>
    </source>
</evidence>
<keyword evidence="5" id="KW-0732">Signal</keyword>
<dbReference type="PANTHER" id="PTHR43142:SF1">
    <property type="entry name" value="CARBOXYLIC ESTER HYDROLASE"/>
    <property type="match status" value="1"/>
</dbReference>
<dbReference type="EMBL" id="JAXCGZ010007571">
    <property type="protein sequence ID" value="KAK7079162.1"/>
    <property type="molecule type" value="Genomic_DNA"/>
</dbReference>
<protein>
    <submittedName>
        <fullName evidence="7">Carboxylesterase 5A</fullName>
    </submittedName>
</protein>
<reference evidence="7 8" key="1">
    <citation type="submission" date="2023-11" db="EMBL/GenBank/DDBJ databases">
        <title>Halocaridina rubra genome assembly.</title>
        <authorList>
            <person name="Smith C."/>
        </authorList>
    </citation>
    <scope>NUCLEOTIDE SEQUENCE [LARGE SCALE GENOMIC DNA]</scope>
    <source>
        <strain evidence="7">EP-1</strain>
        <tissue evidence="7">Whole</tissue>
    </source>
</reference>
<sequence>MKLQLIIIISLLELVFCTAPPLASLPKSLLKERKEFLQSPSLYAFNLGLDGTVTQEHWDRATIFDDNPPTIEHPDLNGSNEPVTVIGKKMMSIKNRTINAFQGIRFAKPPIKEMRFKKPVPEGVYFANKTLVANHLGEKCPQRALFGPIASGSEDCLNLNVYTPYVSLELTRQ</sequence>
<evidence type="ECO:0000259" key="6">
    <source>
        <dbReference type="Pfam" id="PF00135"/>
    </source>
</evidence>
<evidence type="ECO:0000256" key="3">
    <source>
        <dbReference type="ARBA" id="ARBA00022801"/>
    </source>
</evidence>
<dbReference type="Gene3D" id="3.40.50.1820">
    <property type="entry name" value="alpha/beta hydrolase"/>
    <property type="match status" value="1"/>
</dbReference>
<dbReference type="InterPro" id="IPR002018">
    <property type="entry name" value="CarbesteraseB"/>
</dbReference>
<accession>A0AAN9ACG4</accession>
<dbReference type="GO" id="GO:0052689">
    <property type="term" value="F:carboxylic ester hydrolase activity"/>
    <property type="evidence" value="ECO:0007669"/>
    <property type="project" value="UniProtKB-KW"/>
</dbReference>
<dbReference type="Proteomes" id="UP001381693">
    <property type="component" value="Unassembled WGS sequence"/>
</dbReference>
<feature type="signal peptide" evidence="5">
    <location>
        <begin position="1"/>
        <end position="17"/>
    </location>
</feature>
<dbReference type="AlphaFoldDB" id="A0AAN9ACG4"/>
<keyword evidence="8" id="KW-1185">Reference proteome</keyword>
<comment type="similarity">
    <text evidence="1">Belongs to the type-B carboxylesterase/lipase family.</text>
</comment>
<gene>
    <name evidence="7" type="primary">CES5A_18</name>
    <name evidence="7" type="ORF">SK128_021594</name>
</gene>